<evidence type="ECO:0000256" key="6">
    <source>
        <dbReference type="ARBA" id="ARBA00023180"/>
    </source>
</evidence>
<evidence type="ECO:0000256" key="3">
    <source>
        <dbReference type="ARBA" id="ARBA00022759"/>
    </source>
</evidence>
<keyword evidence="1" id="KW-0540">Nuclease</keyword>
<keyword evidence="7" id="KW-0732">Signal</keyword>
<evidence type="ECO:0000313" key="8">
    <source>
        <dbReference type="EMBL" id="VIO72719.1"/>
    </source>
</evidence>
<dbReference type="SUPFAM" id="SSF48537">
    <property type="entry name" value="Phospholipase C/P1 nuclease"/>
    <property type="match status" value="1"/>
</dbReference>
<dbReference type="GO" id="GO:0006308">
    <property type="term" value="P:DNA catabolic process"/>
    <property type="evidence" value="ECO:0007669"/>
    <property type="project" value="InterPro"/>
</dbReference>
<proteinExistence type="predicted"/>
<organism evidence="8 9">
    <name type="scientific">Bradyrhizobium ivorense</name>
    <dbReference type="NCBI Taxonomy" id="2511166"/>
    <lineage>
        <taxon>Bacteria</taxon>
        <taxon>Pseudomonadati</taxon>
        <taxon>Pseudomonadota</taxon>
        <taxon>Alphaproteobacteria</taxon>
        <taxon>Hyphomicrobiales</taxon>
        <taxon>Nitrobacteraceae</taxon>
        <taxon>Bradyrhizobium</taxon>
    </lineage>
</organism>
<keyword evidence="2" id="KW-0479">Metal-binding</keyword>
<dbReference type="Pfam" id="PF02265">
    <property type="entry name" value="S1-P1_nuclease"/>
    <property type="match status" value="1"/>
</dbReference>
<keyword evidence="3" id="KW-0255">Endonuclease</keyword>
<keyword evidence="5" id="KW-1015">Disulfide bond</keyword>
<keyword evidence="6" id="KW-0325">Glycoprotein</keyword>
<sequence>MRKFLATLPVLFFLLTAQQAKAWNAEGHQIVGAIADAMLSANAKAKVAAILGVDLRTAAPWLDCVKSVHRLDDGTFKYVVEEAFEAPCTPFKDARDLMEAYVGRNFVQCSYTVHRKENGHEFDEEMGCHNTYHFDDVAIQRDRFDRNFQGTNDHDIVAAINAAIAVLLDRPSPPPFKVATKAEAIFLLAHLIGDLHQPLHVGSVYLDMQGQLVDPDITHTIDPATETIGGNAILDNNKNFHSAWDAPPTNFHVAQASDLLPAAQQVARDNDRIENWSFAWASDTIKLAPRAFAGATFARVQPSTAHPKGGWSITFPDHAAYADARDKIKREQLAKAGARLANLLNAIWP</sequence>
<evidence type="ECO:0000256" key="5">
    <source>
        <dbReference type="ARBA" id="ARBA00023157"/>
    </source>
</evidence>
<dbReference type="AlphaFoldDB" id="A0A508TD59"/>
<keyword evidence="9" id="KW-1185">Reference proteome</keyword>
<name>A0A508TD59_9BRAD</name>
<reference evidence="8" key="1">
    <citation type="submission" date="2019-02" db="EMBL/GenBank/DDBJ databases">
        <authorList>
            <person name="Pothier F.J."/>
        </authorList>
    </citation>
    <scope>NUCLEOTIDE SEQUENCE</scope>
    <source>
        <strain evidence="8">CI-1B</strain>
    </source>
</reference>
<dbReference type="CDD" id="cd11010">
    <property type="entry name" value="S1-P1_nuclease"/>
    <property type="match status" value="1"/>
</dbReference>
<evidence type="ECO:0000256" key="4">
    <source>
        <dbReference type="ARBA" id="ARBA00022801"/>
    </source>
</evidence>
<dbReference type="GO" id="GO:0046872">
    <property type="term" value="F:metal ion binding"/>
    <property type="evidence" value="ECO:0007669"/>
    <property type="project" value="UniProtKB-KW"/>
</dbReference>
<dbReference type="PANTHER" id="PTHR33146:SF10">
    <property type="entry name" value="STRAND-SPECIFIC NUCLEASE, PUTATIVE-RELATED"/>
    <property type="match status" value="1"/>
</dbReference>
<dbReference type="InterPro" id="IPR003154">
    <property type="entry name" value="S1/P1nuclease"/>
</dbReference>
<protein>
    <recommendedName>
        <fullName evidence="10">S1/P1 nuclease</fullName>
    </recommendedName>
</protein>
<dbReference type="PANTHER" id="PTHR33146">
    <property type="entry name" value="ENDONUCLEASE 4"/>
    <property type="match status" value="1"/>
</dbReference>
<feature type="chain" id="PRO_5021247522" description="S1/P1 nuclease" evidence="7">
    <location>
        <begin position="23"/>
        <end position="349"/>
    </location>
</feature>
<dbReference type="InterPro" id="IPR008947">
    <property type="entry name" value="PLipase_C/P1_nuclease_dom_sf"/>
</dbReference>
<dbReference type="EMBL" id="CAADFC020000016">
    <property type="protein sequence ID" value="VIO72719.1"/>
    <property type="molecule type" value="Genomic_DNA"/>
</dbReference>
<dbReference type="GO" id="GO:0016788">
    <property type="term" value="F:hydrolase activity, acting on ester bonds"/>
    <property type="evidence" value="ECO:0007669"/>
    <property type="project" value="InterPro"/>
</dbReference>
<evidence type="ECO:0000256" key="7">
    <source>
        <dbReference type="SAM" id="SignalP"/>
    </source>
</evidence>
<dbReference type="GO" id="GO:0004519">
    <property type="term" value="F:endonuclease activity"/>
    <property type="evidence" value="ECO:0007669"/>
    <property type="project" value="UniProtKB-KW"/>
</dbReference>
<evidence type="ECO:0000313" key="9">
    <source>
        <dbReference type="Proteomes" id="UP000328092"/>
    </source>
</evidence>
<dbReference type="RefSeq" id="WP_139861553.1">
    <property type="nucleotide sequence ID" value="NZ_CAADFC020000016.1"/>
</dbReference>
<evidence type="ECO:0008006" key="10">
    <source>
        <dbReference type="Google" id="ProtNLM"/>
    </source>
</evidence>
<gene>
    <name evidence="8" type="ORF">CI1B_43650</name>
</gene>
<feature type="signal peptide" evidence="7">
    <location>
        <begin position="1"/>
        <end position="22"/>
    </location>
</feature>
<keyword evidence="4" id="KW-0378">Hydrolase</keyword>
<evidence type="ECO:0000256" key="1">
    <source>
        <dbReference type="ARBA" id="ARBA00022722"/>
    </source>
</evidence>
<accession>A0A508TD59</accession>
<dbReference type="GO" id="GO:0003676">
    <property type="term" value="F:nucleic acid binding"/>
    <property type="evidence" value="ECO:0007669"/>
    <property type="project" value="InterPro"/>
</dbReference>
<comment type="caution">
    <text evidence="8">The sequence shown here is derived from an EMBL/GenBank/DDBJ whole genome shotgun (WGS) entry which is preliminary data.</text>
</comment>
<evidence type="ECO:0000256" key="2">
    <source>
        <dbReference type="ARBA" id="ARBA00022723"/>
    </source>
</evidence>
<dbReference type="OrthoDB" id="267579at2"/>
<dbReference type="Gene3D" id="1.10.575.10">
    <property type="entry name" value="P1 Nuclease"/>
    <property type="match status" value="1"/>
</dbReference>
<dbReference type="Proteomes" id="UP000328092">
    <property type="component" value="Unassembled WGS sequence"/>
</dbReference>